<reference evidence="1 2" key="1">
    <citation type="submission" date="2018-06" db="EMBL/GenBank/DDBJ databases">
        <title>Comparative genomics reveals the genomic features of Rhizophagus irregularis, R. cerebriforme, R. diaphanum and Gigaspora rosea, and their symbiotic lifestyle signature.</title>
        <authorList>
            <person name="Morin E."/>
            <person name="San Clemente H."/>
            <person name="Chen E.C.H."/>
            <person name="De La Providencia I."/>
            <person name="Hainaut M."/>
            <person name="Kuo A."/>
            <person name="Kohler A."/>
            <person name="Murat C."/>
            <person name="Tang N."/>
            <person name="Roy S."/>
            <person name="Loubradou J."/>
            <person name="Henrissat B."/>
            <person name="Grigoriev I.V."/>
            <person name="Corradi N."/>
            <person name="Roux C."/>
            <person name="Martin F.M."/>
        </authorList>
    </citation>
    <scope>NUCLEOTIDE SEQUENCE [LARGE SCALE GENOMIC DNA]</scope>
    <source>
        <strain evidence="1 2">DAOM 194757</strain>
    </source>
</reference>
<accession>A0A397UMM7</accession>
<protein>
    <submittedName>
        <fullName evidence="1">Uncharacterized protein</fullName>
    </submittedName>
</protein>
<dbReference type="AlphaFoldDB" id="A0A397UMM7"/>
<dbReference type="EMBL" id="QKWP01001254">
    <property type="protein sequence ID" value="RIB10407.1"/>
    <property type="molecule type" value="Genomic_DNA"/>
</dbReference>
<proteinExistence type="predicted"/>
<gene>
    <name evidence="1" type="ORF">C2G38_2106161</name>
</gene>
<keyword evidence="2" id="KW-1185">Reference proteome</keyword>
<name>A0A397UMM7_9GLOM</name>
<evidence type="ECO:0000313" key="1">
    <source>
        <dbReference type="EMBL" id="RIB10407.1"/>
    </source>
</evidence>
<evidence type="ECO:0000313" key="2">
    <source>
        <dbReference type="Proteomes" id="UP000266673"/>
    </source>
</evidence>
<dbReference type="Proteomes" id="UP000266673">
    <property type="component" value="Unassembled WGS sequence"/>
</dbReference>
<sequence length="58" mass="6908">MFSEPKLRNHSRCSIIKLLNYLYCVYKKNGEFPIVKIEPEIDIIKQHFNFVPDPNILT</sequence>
<organism evidence="1 2">
    <name type="scientific">Gigaspora rosea</name>
    <dbReference type="NCBI Taxonomy" id="44941"/>
    <lineage>
        <taxon>Eukaryota</taxon>
        <taxon>Fungi</taxon>
        <taxon>Fungi incertae sedis</taxon>
        <taxon>Mucoromycota</taxon>
        <taxon>Glomeromycotina</taxon>
        <taxon>Glomeromycetes</taxon>
        <taxon>Diversisporales</taxon>
        <taxon>Gigasporaceae</taxon>
        <taxon>Gigaspora</taxon>
    </lineage>
</organism>
<comment type="caution">
    <text evidence="1">The sequence shown here is derived from an EMBL/GenBank/DDBJ whole genome shotgun (WGS) entry which is preliminary data.</text>
</comment>